<name>A0A5E7I9Z5_PSEFL</name>
<proteinExistence type="predicted"/>
<sequence>MPKVAARKEVAKSIYAAGKQPDLLAQRFDPKTVMGSVGEALTELLLPGEEVPVNNPGHDVSYNGNYIEVKSTVGSRVKLSNVQYQQAHFLIMHRFHRELGSYYNSYLIPVDVIRWHKPDRATNVTVDIKKDVWARELTITPDRIVGFYELINKYTVEGRCFKSCEGCSNKILTAEGINLSAITDPCKKCTWDKWEKRYAYYSIDIPVRAKAKGSVTVPSNFRFMLERREKFDEDWSFSFKRKIKDGMRFTGSAPARMHVESEGAAIHFSPALYPSSSVQVKPVDFDFCDFYREMQSYYGSEVVLREFYFGYTATEIQVMVKVGMAQNHGDGMYNKFSRLDVHGLHPSLIKLLNKLDAFKLSIETVGQSASQVTG</sequence>
<reference evidence="1 2" key="1">
    <citation type="submission" date="2019-09" db="EMBL/GenBank/DDBJ databases">
        <authorList>
            <person name="Chandra G."/>
            <person name="Truman W A."/>
        </authorList>
    </citation>
    <scope>NUCLEOTIDE SEQUENCE [LARGE SCALE GENOMIC DNA]</scope>
    <source>
        <strain evidence="1">PS896</strain>
    </source>
</reference>
<dbReference type="AlphaFoldDB" id="A0A5E7I9Z5"/>
<evidence type="ECO:0000313" key="1">
    <source>
        <dbReference type="EMBL" id="VVO73034.1"/>
    </source>
</evidence>
<evidence type="ECO:0000313" key="2">
    <source>
        <dbReference type="Proteomes" id="UP000377224"/>
    </source>
</evidence>
<gene>
    <name evidence="1" type="ORF">PS896_01436</name>
</gene>
<protein>
    <submittedName>
        <fullName evidence="1">Uncharacterized protein</fullName>
    </submittedName>
</protein>
<organism evidence="1 2">
    <name type="scientific">Pseudomonas fluorescens</name>
    <dbReference type="NCBI Taxonomy" id="294"/>
    <lineage>
        <taxon>Bacteria</taxon>
        <taxon>Pseudomonadati</taxon>
        <taxon>Pseudomonadota</taxon>
        <taxon>Gammaproteobacteria</taxon>
        <taxon>Pseudomonadales</taxon>
        <taxon>Pseudomonadaceae</taxon>
        <taxon>Pseudomonas</taxon>
    </lineage>
</organism>
<accession>A0A5E7I9Z5</accession>
<dbReference type="EMBL" id="CABVIN010000001">
    <property type="protein sequence ID" value="VVO73034.1"/>
    <property type="molecule type" value="Genomic_DNA"/>
</dbReference>
<dbReference type="Proteomes" id="UP000377224">
    <property type="component" value="Unassembled WGS sequence"/>
</dbReference>